<dbReference type="GO" id="GO:0006353">
    <property type="term" value="P:DNA-templated transcription termination"/>
    <property type="evidence" value="ECO:0007669"/>
    <property type="project" value="UniProtKB-KW"/>
</dbReference>
<keyword evidence="2" id="KW-0805">Transcription regulation</keyword>
<keyword evidence="2" id="KW-0806">Transcription termination</keyword>
<dbReference type="InterPro" id="IPR003690">
    <property type="entry name" value="MTERF"/>
</dbReference>
<sequence>MFHFIFKTSLHLQQTRTLNANIRSLTTLSIYPALTDYLTNTLAFTPESALQVSKKIHGRPPNNPYPVHSLFEHYGFTPTHIAKIITICPSFLWANPEKTLKPKLDFLAQNGIYGQDLVSTITNNPRILERSLNKQIAPCIGFLKSFLGSASALLSHFSVKRGTAVVLRFSDSMGANAETLRQHGVPHSNIIKMIACQPRIFSRDVEVFSKIVREVEELGFNPLSMMFIHGVCTLFSMRKDKWVSKFEVLKSFGWSEAEFQALFLKQPPVMRSSEERLKRALDFFMNKMGWGTSDILKYPVLLCLSFEKRVLPRWSILQVLIAKGVITKSKKTTAKAFMQTEDKFVSEFVNGYEEHAPELLEMYQKKLQEYYFCTRNAVNNLKLDNAHDKARFWASLQASVSSEFPGFPFFPLTLDWEAASSYGLGLVGWMAGAVLILVIKEFEVGFDPNNKLTMSSWPTSPFKTGLSFQGGFKFWESRRFHVDVIGSSKVF</sequence>
<protein>
    <submittedName>
        <fullName evidence="4">Uncharacterized protein</fullName>
    </submittedName>
</protein>
<dbReference type="InterPro" id="IPR038538">
    <property type="entry name" value="MTERF_sf"/>
</dbReference>
<evidence type="ECO:0000256" key="1">
    <source>
        <dbReference type="ARBA" id="ARBA00007692"/>
    </source>
</evidence>
<dbReference type="OrthoDB" id="1157738at2759"/>
<dbReference type="PANTHER" id="PTHR13068:SF236">
    <property type="entry name" value="OS02G0749800 PROTEIN"/>
    <property type="match status" value="1"/>
</dbReference>
<dbReference type="Proteomes" id="UP000507245">
    <property type="component" value="Unassembled WGS sequence"/>
</dbReference>
<evidence type="ECO:0000256" key="2">
    <source>
        <dbReference type="ARBA" id="ARBA00022472"/>
    </source>
</evidence>
<evidence type="ECO:0000313" key="5">
    <source>
        <dbReference type="Proteomes" id="UP000507245"/>
    </source>
</evidence>
<dbReference type="PANTHER" id="PTHR13068">
    <property type="entry name" value="CGI-12 PROTEIN-RELATED"/>
    <property type="match status" value="1"/>
</dbReference>
<organism evidence="4 5">
    <name type="scientific">Prunus armeniaca</name>
    <name type="common">Apricot</name>
    <name type="synonym">Armeniaca vulgaris</name>
    <dbReference type="NCBI Taxonomy" id="36596"/>
    <lineage>
        <taxon>Eukaryota</taxon>
        <taxon>Viridiplantae</taxon>
        <taxon>Streptophyta</taxon>
        <taxon>Embryophyta</taxon>
        <taxon>Tracheophyta</taxon>
        <taxon>Spermatophyta</taxon>
        <taxon>Magnoliopsida</taxon>
        <taxon>eudicotyledons</taxon>
        <taxon>Gunneridae</taxon>
        <taxon>Pentapetalae</taxon>
        <taxon>rosids</taxon>
        <taxon>fabids</taxon>
        <taxon>Rosales</taxon>
        <taxon>Rosaceae</taxon>
        <taxon>Amygdaloideae</taxon>
        <taxon>Amygdaleae</taxon>
        <taxon>Prunus</taxon>
    </lineage>
</organism>
<comment type="similarity">
    <text evidence="1">Belongs to the mTERF family.</text>
</comment>
<reference evidence="5" key="1">
    <citation type="journal article" date="2020" name="Genome Biol.">
        <title>Gamete binning: chromosome-level and haplotype-resolved genome assembly enabled by high-throughput single-cell sequencing of gamete genomes.</title>
        <authorList>
            <person name="Campoy J.A."/>
            <person name="Sun H."/>
            <person name="Goel M."/>
            <person name="Jiao W.-B."/>
            <person name="Folz-Donahue K."/>
            <person name="Wang N."/>
            <person name="Rubio M."/>
            <person name="Liu C."/>
            <person name="Kukat C."/>
            <person name="Ruiz D."/>
            <person name="Huettel B."/>
            <person name="Schneeberger K."/>
        </authorList>
    </citation>
    <scope>NUCLEOTIDE SEQUENCE [LARGE SCALE GENOMIC DNA]</scope>
    <source>
        <strain evidence="5">cv. Rojo Pasion</strain>
    </source>
</reference>
<dbReference type="FunFam" id="1.25.70.10:FF:000001">
    <property type="entry name" value="Mitochondrial transcription termination factor-like"/>
    <property type="match status" value="1"/>
</dbReference>
<keyword evidence="5" id="KW-1185">Reference proteome</keyword>
<dbReference type="EMBL" id="CAEKKB010000002">
    <property type="protein sequence ID" value="CAB4299058.1"/>
    <property type="molecule type" value="Genomic_DNA"/>
</dbReference>
<gene>
    <name evidence="4" type="ORF">ORAREDHAP_LOCUS12349</name>
</gene>
<keyword evidence="3" id="KW-0809">Transit peptide</keyword>
<dbReference type="AlphaFoldDB" id="A0A6J5WLE1"/>
<accession>A0A6J5WLE1</accession>
<evidence type="ECO:0000313" key="4">
    <source>
        <dbReference type="EMBL" id="CAB4299058.1"/>
    </source>
</evidence>
<dbReference type="SMART" id="SM00733">
    <property type="entry name" value="Mterf"/>
    <property type="match status" value="6"/>
</dbReference>
<proteinExistence type="inferred from homology"/>
<name>A0A6J5WLE1_PRUAR</name>
<dbReference type="Pfam" id="PF02536">
    <property type="entry name" value="mTERF"/>
    <property type="match status" value="1"/>
</dbReference>
<keyword evidence="2" id="KW-0804">Transcription</keyword>
<evidence type="ECO:0000256" key="3">
    <source>
        <dbReference type="ARBA" id="ARBA00022946"/>
    </source>
</evidence>
<dbReference type="GO" id="GO:0003676">
    <property type="term" value="F:nucleic acid binding"/>
    <property type="evidence" value="ECO:0007669"/>
    <property type="project" value="InterPro"/>
</dbReference>
<dbReference type="Gene3D" id="1.25.70.10">
    <property type="entry name" value="Transcription termination factor 3, mitochondrial"/>
    <property type="match status" value="1"/>
</dbReference>